<dbReference type="InterPro" id="IPR052192">
    <property type="entry name" value="Insect_Ionotropic_Sensory_Rcpt"/>
</dbReference>
<dbReference type="Gene3D" id="1.10.287.70">
    <property type="match status" value="1"/>
</dbReference>
<comment type="subcellular location">
    <subcellularLocation>
        <location evidence="1">Cell membrane</location>
        <topology evidence="1">Multi-pass membrane protein</topology>
    </subcellularLocation>
</comment>
<accession>A0ABR0AZT2</accession>
<comment type="similarity">
    <text evidence="2">Belongs to the glutamate-gated ion channel (TC 1.A.10.1) family.</text>
</comment>
<evidence type="ECO:0000256" key="6">
    <source>
        <dbReference type="ARBA" id="ARBA00023136"/>
    </source>
</evidence>
<feature type="transmembrane region" description="Helical" evidence="10">
    <location>
        <begin position="220"/>
        <end position="240"/>
    </location>
</feature>
<dbReference type="InterPro" id="IPR001320">
    <property type="entry name" value="Iontro_rcpt_C"/>
</dbReference>
<feature type="region of interest" description="Disordered" evidence="9">
    <location>
        <begin position="175"/>
        <end position="195"/>
    </location>
</feature>
<evidence type="ECO:0000256" key="5">
    <source>
        <dbReference type="ARBA" id="ARBA00022989"/>
    </source>
</evidence>
<keyword evidence="14" id="KW-1185">Reference proteome</keyword>
<proteinExistence type="inferred from homology"/>
<feature type="domain" description="Ionotropic glutamate receptor C-terminal" evidence="12">
    <location>
        <begin position="146"/>
        <end position="460"/>
    </location>
</feature>
<reference evidence="13 14" key="1">
    <citation type="journal article" date="2023" name="Nucleic Acids Res.">
        <title>The hologenome of Daphnia magna reveals possible DNA methylation and microbiome-mediated evolution of the host genome.</title>
        <authorList>
            <person name="Chaturvedi A."/>
            <person name="Li X."/>
            <person name="Dhandapani V."/>
            <person name="Marshall H."/>
            <person name="Kissane S."/>
            <person name="Cuenca-Cambronero M."/>
            <person name="Asole G."/>
            <person name="Calvet F."/>
            <person name="Ruiz-Romero M."/>
            <person name="Marangio P."/>
            <person name="Guigo R."/>
            <person name="Rago D."/>
            <person name="Mirbahai L."/>
            <person name="Eastwood N."/>
            <person name="Colbourne J.K."/>
            <person name="Zhou J."/>
            <person name="Mallon E."/>
            <person name="Orsini L."/>
        </authorList>
    </citation>
    <scope>NUCLEOTIDE SEQUENCE [LARGE SCALE GENOMIC DNA]</scope>
    <source>
        <strain evidence="13">LRV0_1</strain>
    </source>
</reference>
<sequence length="504" mass="56990">MSCLAVLFLALMIWFNALNTLALTLNPLNGKHLRTIWPRWSGNPKGLSGPLKGGVVLEYLAARFNFTYEMVRVAENRLEPPEKGKGLFSYLWDEQCDLLLQDVQPTFRRLQVVDMTLPWNYDYFSFLIPVHDEAANIDAVIKPFQWPVWIGLGISSVIVIVILFLIQRHLDDRDGLERDSTSNNGKNADSTRGHGQPGSQYLYVLGNLLSQSGPCTSRRLSFRLVAGVWTLAAFIFVQGYNSTLFTYVVAPVNQPLINSVYDIAESSDIVLLVKKAGTIDTLISERSNTTLIIDDLYFLVNCYHSTFKQNSNATGLYSKLRDRVNSFPHSRCTLVADCIRLVNPGSRKVFIDANIYHLDAIIEDFQSTKKCNLQLARDGFISIITTFALPKGSPFTKTISQGLLELHQTGLIDYWDIWFRPMPGQCIENIKSGYSMPKNKHPPLSLKNLTGAFLVLLIGLCLSFLAFLGEKVFFMTERRHQHRSRRLQKITAHVTESSRKTAQE</sequence>
<comment type="caution">
    <text evidence="13">The sequence shown here is derived from an EMBL/GenBank/DDBJ whole genome shotgun (WGS) entry which is preliminary data.</text>
</comment>
<evidence type="ECO:0000259" key="12">
    <source>
        <dbReference type="Pfam" id="PF00060"/>
    </source>
</evidence>
<dbReference type="PANTHER" id="PTHR42643:SF24">
    <property type="entry name" value="IONOTROPIC RECEPTOR 60A"/>
    <property type="match status" value="1"/>
</dbReference>
<evidence type="ECO:0000256" key="9">
    <source>
        <dbReference type="SAM" id="MobiDB-lite"/>
    </source>
</evidence>
<name>A0ABR0AZT2_9CRUS</name>
<evidence type="ECO:0000256" key="8">
    <source>
        <dbReference type="ARBA" id="ARBA00023180"/>
    </source>
</evidence>
<feature type="transmembrane region" description="Helical" evidence="10">
    <location>
        <begin position="146"/>
        <end position="166"/>
    </location>
</feature>
<evidence type="ECO:0000313" key="13">
    <source>
        <dbReference type="EMBL" id="KAK4030649.1"/>
    </source>
</evidence>
<keyword evidence="6 10" id="KW-0472">Membrane</keyword>
<keyword evidence="3" id="KW-1003">Cell membrane</keyword>
<keyword evidence="11" id="KW-0732">Signal</keyword>
<evidence type="ECO:0000256" key="10">
    <source>
        <dbReference type="SAM" id="Phobius"/>
    </source>
</evidence>
<organism evidence="13 14">
    <name type="scientific">Daphnia magna</name>
    <dbReference type="NCBI Taxonomy" id="35525"/>
    <lineage>
        <taxon>Eukaryota</taxon>
        <taxon>Metazoa</taxon>
        <taxon>Ecdysozoa</taxon>
        <taxon>Arthropoda</taxon>
        <taxon>Crustacea</taxon>
        <taxon>Branchiopoda</taxon>
        <taxon>Diplostraca</taxon>
        <taxon>Cladocera</taxon>
        <taxon>Anomopoda</taxon>
        <taxon>Daphniidae</taxon>
        <taxon>Daphnia</taxon>
    </lineage>
</organism>
<keyword evidence="4 10" id="KW-0812">Transmembrane</keyword>
<evidence type="ECO:0000256" key="1">
    <source>
        <dbReference type="ARBA" id="ARBA00004651"/>
    </source>
</evidence>
<feature type="compositionally biased region" description="Polar residues" evidence="9">
    <location>
        <begin position="181"/>
        <end position="190"/>
    </location>
</feature>
<feature type="transmembrane region" description="Helical" evidence="10">
    <location>
        <begin position="449"/>
        <end position="469"/>
    </location>
</feature>
<evidence type="ECO:0000256" key="11">
    <source>
        <dbReference type="SAM" id="SignalP"/>
    </source>
</evidence>
<evidence type="ECO:0000256" key="4">
    <source>
        <dbReference type="ARBA" id="ARBA00022692"/>
    </source>
</evidence>
<evidence type="ECO:0000313" key="14">
    <source>
        <dbReference type="Proteomes" id="UP001234178"/>
    </source>
</evidence>
<gene>
    <name evidence="13" type="ORF">OUZ56_023922</name>
</gene>
<dbReference type="EMBL" id="JAOYFB010000039">
    <property type="protein sequence ID" value="KAK4030649.1"/>
    <property type="molecule type" value="Genomic_DNA"/>
</dbReference>
<evidence type="ECO:0000256" key="3">
    <source>
        <dbReference type="ARBA" id="ARBA00022475"/>
    </source>
</evidence>
<feature type="chain" id="PRO_5045044901" description="Ionotropic glutamate receptor C-terminal domain-containing protein" evidence="11">
    <location>
        <begin position="23"/>
        <end position="504"/>
    </location>
</feature>
<dbReference type="Proteomes" id="UP001234178">
    <property type="component" value="Unassembled WGS sequence"/>
</dbReference>
<dbReference type="SUPFAM" id="SSF53850">
    <property type="entry name" value="Periplasmic binding protein-like II"/>
    <property type="match status" value="1"/>
</dbReference>
<keyword evidence="8" id="KW-0325">Glycoprotein</keyword>
<protein>
    <recommendedName>
        <fullName evidence="12">Ionotropic glutamate receptor C-terminal domain-containing protein</fullName>
    </recommendedName>
</protein>
<evidence type="ECO:0000256" key="7">
    <source>
        <dbReference type="ARBA" id="ARBA00023170"/>
    </source>
</evidence>
<keyword evidence="7" id="KW-0675">Receptor</keyword>
<dbReference type="Gene3D" id="3.40.190.10">
    <property type="entry name" value="Periplasmic binding protein-like II"/>
    <property type="match status" value="1"/>
</dbReference>
<feature type="signal peptide" evidence="11">
    <location>
        <begin position="1"/>
        <end position="22"/>
    </location>
</feature>
<keyword evidence="5 10" id="KW-1133">Transmembrane helix</keyword>
<dbReference type="Pfam" id="PF00060">
    <property type="entry name" value="Lig_chan"/>
    <property type="match status" value="1"/>
</dbReference>
<evidence type="ECO:0000256" key="2">
    <source>
        <dbReference type="ARBA" id="ARBA00008685"/>
    </source>
</evidence>
<feature type="region of interest" description="Disordered" evidence="9">
    <location>
        <begin position="485"/>
        <end position="504"/>
    </location>
</feature>
<dbReference type="PANTHER" id="PTHR42643">
    <property type="entry name" value="IONOTROPIC RECEPTOR 20A-RELATED"/>
    <property type="match status" value="1"/>
</dbReference>